<evidence type="ECO:0008006" key="3">
    <source>
        <dbReference type="Google" id="ProtNLM"/>
    </source>
</evidence>
<evidence type="ECO:0000313" key="2">
    <source>
        <dbReference type="Proteomes" id="UP000236735"/>
    </source>
</evidence>
<gene>
    <name evidence="1" type="ORF">SAMN05216354_2222</name>
</gene>
<dbReference type="AlphaFoldDB" id="A0A1H5W4E3"/>
<dbReference type="EMBL" id="FNUV01000005">
    <property type="protein sequence ID" value="SEF94290.1"/>
    <property type="molecule type" value="Genomic_DNA"/>
</dbReference>
<dbReference type="RefSeq" id="WP_103915971.1">
    <property type="nucleotide sequence ID" value="NZ_FNUV01000005.1"/>
</dbReference>
<evidence type="ECO:0000313" key="1">
    <source>
        <dbReference type="EMBL" id="SEF94290.1"/>
    </source>
</evidence>
<name>A0A1H5W4E3_XYLRU</name>
<dbReference type="InterPro" id="IPR009003">
    <property type="entry name" value="Peptidase_S1_PA"/>
</dbReference>
<dbReference type="SUPFAM" id="SSF50494">
    <property type="entry name" value="Trypsin-like serine proteases"/>
    <property type="match status" value="1"/>
</dbReference>
<proteinExistence type="predicted"/>
<organism evidence="1 2">
    <name type="scientific">Xylanibacter ruminicola</name>
    <name type="common">Prevotella ruminicola</name>
    <dbReference type="NCBI Taxonomy" id="839"/>
    <lineage>
        <taxon>Bacteria</taxon>
        <taxon>Pseudomonadati</taxon>
        <taxon>Bacteroidota</taxon>
        <taxon>Bacteroidia</taxon>
        <taxon>Bacteroidales</taxon>
        <taxon>Prevotellaceae</taxon>
        <taxon>Xylanibacter</taxon>
    </lineage>
</organism>
<protein>
    <recommendedName>
        <fullName evidence="3">Trypsin-like peptidase domain-containing protein</fullName>
    </recommendedName>
</protein>
<sequence>MEQYIYPIFGENRTIIGQGFVADGLFITAAHILKVYVAPYILVNGRTYALSKEPPLFVSFFEDSNVPEDSYDLAVYNFKGVESPLTLSSYLPQIGDVLSSHCMVEVAEGTSIFADRRIILDTTPAYPIGAVQGNYFVCECVRHEGSSGSPLLNNNDVVGIMHGGYGNDECVFLSASAIIKALKEHHQFSK</sequence>
<accession>A0A1H5W4E3</accession>
<dbReference type="Gene3D" id="2.40.10.10">
    <property type="entry name" value="Trypsin-like serine proteases"/>
    <property type="match status" value="1"/>
</dbReference>
<dbReference type="InterPro" id="IPR043504">
    <property type="entry name" value="Peptidase_S1_PA_chymotrypsin"/>
</dbReference>
<reference evidence="1 2" key="1">
    <citation type="submission" date="2016-10" db="EMBL/GenBank/DDBJ databases">
        <authorList>
            <person name="de Groot N.N."/>
        </authorList>
    </citation>
    <scope>NUCLEOTIDE SEQUENCE [LARGE SCALE GENOMIC DNA]</scope>
    <source>
        <strain evidence="1 2">AR32</strain>
    </source>
</reference>
<dbReference type="Proteomes" id="UP000236735">
    <property type="component" value="Unassembled WGS sequence"/>
</dbReference>